<name>A0A4Z2HQY5_9TELE</name>
<dbReference type="EMBL" id="SRLO01000208">
    <property type="protein sequence ID" value="TNN67192.1"/>
    <property type="molecule type" value="Genomic_DNA"/>
</dbReference>
<keyword evidence="2" id="KW-1185">Reference proteome</keyword>
<dbReference type="Proteomes" id="UP000314294">
    <property type="component" value="Unassembled WGS sequence"/>
</dbReference>
<evidence type="ECO:0000313" key="1">
    <source>
        <dbReference type="EMBL" id="TNN67192.1"/>
    </source>
</evidence>
<accession>A0A4Z2HQY5</accession>
<reference evidence="1 2" key="1">
    <citation type="submission" date="2019-03" db="EMBL/GenBank/DDBJ databases">
        <title>First draft genome of Liparis tanakae, snailfish: a comprehensive survey of snailfish specific genes.</title>
        <authorList>
            <person name="Kim W."/>
            <person name="Song I."/>
            <person name="Jeong J.-H."/>
            <person name="Kim D."/>
            <person name="Kim S."/>
            <person name="Ryu S."/>
            <person name="Song J.Y."/>
            <person name="Lee S.K."/>
        </authorList>
    </citation>
    <scope>NUCLEOTIDE SEQUENCE [LARGE SCALE GENOMIC DNA]</scope>
    <source>
        <tissue evidence="1">Muscle</tissue>
    </source>
</reference>
<sequence>MHTRYTPPPEIHKHSRRNDHLCVCVRVSTSGFDCAYLYVVDGKRQQVAQQVGARAVVYAAVKTAIKVDVVTAPLDTCADNRYVVLGQRSLITVDVISGGKAKIWLDRADVIVRKYDSTSPCRSCKAEEDMKREGEA</sequence>
<dbReference type="AlphaFoldDB" id="A0A4Z2HQY5"/>
<evidence type="ECO:0000313" key="2">
    <source>
        <dbReference type="Proteomes" id="UP000314294"/>
    </source>
</evidence>
<organism evidence="1 2">
    <name type="scientific">Liparis tanakae</name>
    <name type="common">Tanaka's snailfish</name>
    <dbReference type="NCBI Taxonomy" id="230148"/>
    <lineage>
        <taxon>Eukaryota</taxon>
        <taxon>Metazoa</taxon>
        <taxon>Chordata</taxon>
        <taxon>Craniata</taxon>
        <taxon>Vertebrata</taxon>
        <taxon>Euteleostomi</taxon>
        <taxon>Actinopterygii</taxon>
        <taxon>Neopterygii</taxon>
        <taxon>Teleostei</taxon>
        <taxon>Neoteleostei</taxon>
        <taxon>Acanthomorphata</taxon>
        <taxon>Eupercaria</taxon>
        <taxon>Perciformes</taxon>
        <taxon>Cottioidei</taxon>
        <taxon>Cottales</taxon>
        <taxon>Liparidae</taxon>
        <taxon>Liparis</taxon>
    </lineage>
</organism>
<comment type="caution">
    <text evidence="1">The sequence shown here is derived from an EMBL/GenBank/DDBJ whole genome shotgun (WGS) entry which is preliminary data.</text>
</comment>
<proteinExistence type="predicted"/>
<protein>
    <submittedName>
        <fullName evidence="1">Uncharacterized protein</fullName>
    </submittedName>
</protein>
<gene>
    <name evidence="1" type="ORF">EYF80_022609</name>
</gene>